<dbReference type="InterPro" id="IPR016148">
    <property type="entry name" value="Pili_assmbl_chaperone_C"/>
</dbReference>
<dbReference type="EMBL" id="JAUEQX010000021">
    <property type="protein sequence ID" value="MDW3779439.1"/>
    <property type="molecule type" value="Genomic_DNA"/>
</dbReference>
<evidence type="ECO:0000256" key="7">
    <source>
        <dbReference type="ARBA" id="ARBA00023319"/>
    </source>
</evidence>
<keyword evidence="7" id="KW-0393">Immunoglobulin domain</keyword>
<comment type="caution">
    <text evidence="12">The sequence shown here is derived from an EMBL/GenBank/DDBJ whole genome shotgun (WGS) entry which is preliminary data.</text>
</comment>
<dbReference type="GO" id="GO:0030288">
    <property type="term" value="C:outer membrane-bounded periplasmic space"/>
    <property type="evidence" value="ECO:0007669"/>
    <property type="project" value="InterPro"/>
</dbReference>
<dbReference type="RefSeq" id="WP_061280198.1">
    <property type="nucleotide sequence ID" value="NZ_CP134165.1"/>
</dbReference>
<evidence type="ECO:0000256" key="6">
    <source>
        <dbReference type="ARBA" id="ARBA00023186"/>
    </source>
</evidence>
<reference evidence="12" key="1">
    <citation type="journal article" date="2023" name="J Glob Antimicrob Resist">
        <title>Emergence of NDM-1 and KPC-3 carbapenemases in Kluyvera cryocrescens: Investigating genetic heterogeneity and acquisition routes of blaNDM-1 in Enterobacterales species in Portugal.</title>
        <authorList>
            <person name="Loiodice M."/>
            <person name="Ribeiro M."/>
            <person name="Peixe L."/>
            <person name="Novais A."/>
        </authorList>
    </citation>
    <scope>NUCLEOTIDE SEQUENCE</scope>
    <source>
        <strain evidence="12">K629</strain>
    </source>
</reference>
<keyword evidence="3" id="KW-1029">Fimbrium biogenesis</keyword>
<feature type="chain" id="PRO_5043510846" evidence="9">
    <location>
        <begin position="27"/>
        <end position="245"/>
    </location>
</feature>
<dbReference type="FunFam" id="2.60.40.10:FF:000458">
    <property type="entry name" value="Molecular chaperone FimC"/>
    <property type="match status" value="1"/>
</dbReference>
<gene>
    <name evidence="12" type="ORF">QWU01_21790</name>
</gene>
<dbReference type="InterPro" id="IPR013783">
    <property type="entry name" value="Ig-like_fold"/>
</dbReference>
<dbReference type="InterPro" id="IPR001829">
    <property type="entry name" value="Pili_assmbl_chaperone_bac"/>
</dbReference>
<evidence type="ECO:0000313" key="12">
    <source>
        <dbReference type="EMBL" id="MDW3779439.1"/>
    </source>
</evidence>
<dbReference type="GeneID" id="99776470"/>
<dbReference type="PROSITE" id="PS00635">
    <property type="entry name" value="PILI_CHAPERONE"/>
    <property type="match status" value="1"/>
</dbReference>
<keyword evidence="5" id="KW-0574">Periplasm</keyword>
<dbReference type="SUPFAM" id="SSF49584">
    <property type="entry name" value="Periplasmic chaperone C-domain"/>
    <property type="match status" value="1"/>
</dbReference>
<dbReference type="InterPro" id="IPR018046">
    <property type="entry name" value="Pili_assmbl_chaperone_CS"/>
</dbReference>
<evidence type="ECO:0000256" key="8">
    <source>
        <dbReference type="RuleBase" id="RU003918"/>
    </source>
</evidence>
<dbReference type="PRINTS" id="PR00969">
    <property type="entry name" value="CHAPERONPILI"/>
</dbReference>
<dbReference type="PANTHER" id="PTHR30251">
    <property type="entry name" value="PILUS ASSEMBLY CHAPERONE"/>
    <property type="match status" value="1"/>
</dbReference>
<dbReference type="AlphaFoldDB" id="A0AAW9CCX0"/>
<comment type="similarity">
    <text evidence="2 8">Belongs to the periplasmic pilus chaperone family.</text>
</comment>
<evidence type="ECO:0000259" key="11">
    <source>
        <dbReference type="Pfam" id="PF02753"/>
    </source>
</evidence>
<comment type="subcellular location">
    <subcellularLocation>
        <location evidence="1 8">Periplasm</location>
    </subcellularLocation>
</comment>
<feature type="domain" description="Pili assembly chaperone C-terminal" evidence="11">
    <location>
        <begin position="176"/>
        <end position="237"/>
    </location>
</feature>
<feature type="domain" description="Pili assembly chaperone N-terminal" evidence="10">
    <location>
        <begin position="27"/>
        <end position="149"/>
    </location>
</feature>
<evidence type="ECO:0000256" key="5">
    <source>
        <dbReference type="ARBA" id="ARBA00022764"/>
    </source>
</evidence>
<keyword evidence="4 9" id="KW-0732">Signal</keyword>
<evidence type="ECO:0000259" key="10">
    <source>
        <dbReference type="Pfam" id="PF00345"/>
    </source>
</evidence>
<dbReference type="PANTHER" id="PTHR30251:SF2">
    <property type="entry name" value="FIMBRIAL CHAPERONE YADV-RELATED"/>
    <property type="match status" value="1"/>
</dbReference>
<evidence type="ECO:0000256" key="4">
    <source>
        <dbReference type="ARBA" id="ARBA00022729"/>
    </source>
</evidence>
<dbReference type="GO" id="GO:0071555">
    <property type="term" value="P:cell wall organization"/>
    <property type="evidence" value="ECO:0007669"/>
    <property type="project" value="InterPro"/>
</dbReference>
<evidence type="ECO:0000256" key="9">
    <source>
        <dbReference type="SAM" id="SignalP"/>
    </source>
</evidence>
<dbReference type="InterPro" id="IPR050643">
    <property type="entry name" value="Periplasmic_pilus_chap"/>
</dbReference>
<sequence length="245" mass="26585">MSLFTGKTLIAAGIGGLLAMSLSAHAGVVLSSSRVIYGQTLHEKTIKATNRGSSPVLIQTWIDDGRENQAPDKLNLPFMVTPPVGRLDPGREQTIKITALNTTFPQDRESVYWLSVLEIPAKSKASANANTLQVALRTRIKLFWRPDHLAGSATEAAEHLQWQWSSENGKPALIANNTSPYYVSLSKAEVKSGAMQWTVTPKMIPPFGKETLAVNSLKATPGSAEIHYIAIGDLGNILDNNQKIK</sequence>
<evidence type="ECO:0000313" key="13">
    <source>
        <dbReference type="Proteomes" id="UP001276300"/>
    </source>
</evidence>
<dbReference type="InterPro" id="IPR016147">
    <property type="entry name" value="Pili_assmbl_chaperone_N"/>
</dbReference>
<feature type="signal peptide" evidence="9">
    <location>
        <begin position="1"/>
        <end position="26"/>
    </location>
</feature>
<dbReference type="InterPro" id="IPR008962">
    <property type="entry name" value="PapD-like_sf"/>
</dbReference>
<organism evidence="12 13">
    <name type="scientific">Kluyvera cryocrescens</name>
    <name type="common">Kluyvera citrophila</name>
    <dbReference type="NCBI Taxonomy" id="580"/>
    <lineage>
        <taxon>Bacteria</taxon>
        <taxon>Pseudomonadati</taxon>
        <taxon>Pseudomonadota</taxon>
        <taxon>Gammaproteobacteria</taxon>
        <taxon>Enterobacterales</taxon>
        <taxon>Enterobacteriaceae</taxon>
        <taxon>Kluyvera</taxon>
    </lineage>
</organism>
<dbReference type="Gene3D" id="2.60.40.10">
    <property type="entry name" value="Immunoglobulins"/>
    <property type="match status" value="2"/>
</dbReference>
<proteinExistence type="inferred from homology"/>
<dbReference type="InterPro" id="IPR036316">
    <property type="entry name" value="Pili_assmbl_chap_C_dom_sf"/>
</dbReference>
<dbReference type="SUPFAM" id="SSF49354">
    <property type="entry name" value="PapD-like"/>
    <property type="match status" value="1"/>
</dbReference>
<protein>
    <submittedName>
        <fullName evidence="12">Fimbria/pilus periplasmic chaperone</fullName>
    </submittedName>
</protein>
<keyword evidence="6 8" id="KW-0143">Chaperone</keyword>
<accession>A0AAW9CCX0</accession>
<evidence type="ECO:0000256" key="2">
    <source>
        <dbReference type="ARBA" id="ARBA00007399"/>
    </source>
</evidence>
<dbReference type="Pfam" id="PF00345">
    <property type="entry name" value="PapD_N"/>
    <property type="match status" value="1"/>
</dbReference>
<dbReference type="Pfam" id="PF02753">
    <property type="entry name" value="PapD_C"/>
    <property type="match status" value="1"/>
</dbReference>
<evidence type="ECO:0000256" key="3">
    <source>
        <dbReference type="ARBA" id="ARBA00022558"/>
    </source>
</evidence>
<name>A0AAW9CCX0_KLUCR</name>
<evidence type="ECO:0000256" key="1">
    <source>
        <dbReference type="ARBA" id="ARBA00004418"/>
    </source>
</evidence>
<dbReference type="Proteomes" id="UP001276300">
    <property type="component" value="Unassembled WGS sequence"/>
</dbReference>